<evidence type="ECO:0000259" key="5">
    <source>
        <dbReference type="PROSITE" id="PS51319"/>
    </source>
</evidence>
<feature type="compositionally biased region" description="Basic and acidic residues" evidence="4">
    <location>
        <begin position="172"/>
        <end position="194"/>
    </location>
</feature>
<gene>
    <name evidence="6" type="ORF">TAPDE_000028</name>
</gene>
<dbReference type="eggNOG" id="KOG1793">
    <property type="taxonomic scope" value="Eukaryota"/>
</dbReference>
<feature type="region of interest" description="Disordered" evidence="4">
    <location>
        <begin position="375"/>
        <end position="429"/>
    </location>
</feature>
<keyword evidence="3" id="KW-0539">Nucleus</keyword>
<evidence type="ECO:0000313" key="7">
    <source>
        <dbReference type="Proteomes" id="UP000013776"/>
    </source>
</evidence>
<name>R4X699_TAPDE</name>
<dbReference type="STRING" id="1097556.R4X699"/>
<organism evidence="6 7">
    <name type="scientific">Taphrina deformans (strain PYCC 5710 / ATCC 11124 / CBS 356.35 / IMI 108563 / JCM 9778 / NBRC 8474)</name>
    <name type="common">Peach leaf curl fungus</name>
    <name type="synonym">Lalaria deformans</name>
    <dbReference type="NCBI Taxonomy" id="1097556"/>
    <lineage>
        <taxon>Eukaryota</taxon>
        <taxon>Fungi</taxon>
        <taxon>Dikarya</taxon>
        <taxon>Ascomycota</taxon>
        <taxon>Taphrinomycotina</taxon>
        <taxon>Taphrinomycetes</taxon>
        <taxon>Taphrinales</taxon>
        <taxon>Taphrinaceae</taxon>
        <taxon>Taphrina</taxon>
    </lineage>
</organism>
<dbReference type="AlphaFoldDB" id="R4X699"/>
<dbReference type="OrthoDB" id="21124at2759"/>
<feature type="compositionally biased region" description="Acidic residues" evidence="4">
    <location>
        <begin position="47"/>
        <end position="59"/>
    </location>
</feature>
<dbReference type="GO" id="GO:0016973">
    <property type="term" value="P:poly(A)+ mRNA export from nucleus"/>
    <property type="evidence" value="ECO:0007669"/>
    <property type="project" value="TreeGrafter"/>
</dbReference>
<evidence type="ECO:0000256" key="2">
    <source>
        <dbReference type="ARBA" id="ARBA00037992"/>
    </source>
</evidence>
<dbReference type="InterPro" id="IPR051037">
    <property type="entry name" value="RNAPII_TF_IWS1"/>
</dbReference>
<reference evidence="6 7" key="1">
    <citation type="journal article" date="2013" name="MBio">
        <title>Genome sequencing of the plant pathogen Taphrina deformans, the causal agent of peach leaf curl.</title>
        <authorList>
            <person name="Cisse O.H."/>
            <person name="Almeida J.M.G.C.F."/>
            <person name="Fonseca A."/>
            <person name="Kumar A.A."/>
            <person name="Salojaervi J."/>
            <person name="Overmyer K."/>
            <person name="Hauser P.M."/>
            <person name="Pagni M."/>
        </authorList>
    </citation>
    <scope>NUCLEOTIDE SEQUENCE [LARGE SCALE GENOMIC DNA]</scope>
    <source>
        <strain evidence="7">PYCC 5710 / ATCC 11124 / CBS 356.35 / IMI 108563 / JCM 9778 / NBRC 8474</strain>
    </source>
</reference>
<feature type="domain" description="TFIIS N-terminal" evidence="5">
    <location>
        <begin position="297"/>
        <end position="374"/>
    </location>
</feature>
<dbReference type="PROSITE" id="PS51319">
    <property type="entry name" value="TFIIS_N"/>
    <property type="match status" value="1"/>
</dbReference>
<dbReference type="GO" id="GO:0005634">
    <property type="term" value="C:nucleus"/>
    <property type="evidence" value="ECO:0007669"/>
    <property type="project" value="UniProtKB-SubCell"/>
</dbReference>
<evidence type="ECO:0000256" key="3">
    <source>
        <dbReference type="PROSITE-ProRule" id="PRU00649"/>
    </source>
</evidence>
<dbReference type="SUPFAM" id="SSF47676">
    <property type="entry name" value="Conserved domain common to transcription factors TFIIS, elongin A, CRSP70"/>
    <property type="match status" value="1"/>
</dbReference>
<dbReference type="Proteomes" id="UP000013776">
    <property type="component" value="Unassembled WGS sequence"/>
</dbReference>
<feature type="region of interest" description="Disordered" evidence="4">
    <location>
        <begin position="456"/>
        <end position="475"/>
    </location>
</feature>
<dbReference type="InterPro" id="IPR017923">
    <property type="entry name" value="TFIIS_N"/>
</dbReference>
<sequence length="475" mass="52591">MSDNDDTQLNTIEEPYPTQVIEHKHAVVDDDGGDAEDRELQSTADAQDPEGDFMDNDDEVVSRNGLTEGQYEDVHATVPNKDNLSENGEGGEDGNEGPTETVGEKSNAIDYAAANGDFDDDSELSDLDEEQFKDFDGAAPGEEPAVFNLPSFRKKKGGAKAEKKSRQVRRGSLSDDDGKIYSDDEERPRKETGPRSKIPPRPTDPEELRKWELDRAMDAAIAPTKKRRKKDEDDLIASMDDEIVQLAEKMRLAAQADAEANASKKIATAKLRLLPEVTRILRSQTLYDSILDNNMLVSMKHWLEPLPDKSLPALNIQRTIFEALQALPIKTEHLRESGVGKVVLFYKKSKKPEQFIQVQANNLISEWSRPIIRKSASHKTKRVKTADYDGPSSTPRLTSSLSQQSPVSQYKSKGGTSIPRGEKAYDVAPRARELSGIQVKSDGGEAYKRMKNTLKDLGKRTGKKGGVSIEGRGIP</sequence>
<protein>
    <submittedName>
        <fullName evidence="6">Transcription factor iws1</fullName>
    </submittedName>
</protein>
<evidence type="ECO:0000256" key="1">
    <source>
        <dbReference type="ARBA" id="ARBA00037349"/>
    </source>
</evidence>
<feature type="compositionally biased region" description="Basic and acidic residues" evidence="4">
    <location>
        <begin position="420"/>
        <end position="429"/>
    </location>
</feature>
<dbReference type="Gene3D" id="1.20.930.10">
    <property type="entry name" value="Conserved domain common to transcription factors TFIIS, elongin A, CRSP70"/>
    <property type="match status" value="1"/>
</dbReference>
<feature type="compositionally biased region" description="Acidic residues" evidence="4">
    <location>
        <begin position="117"/>
        <end position="129"/>
    </location>
</feature>
<keyword evidence="7" id="KW-1185">Reference proteome</keyword>
<evidence type="ECO:0000313" key="6">
    <source>
        <dbReference type="EMBL" id="CCG80524.1"/>
    </source>
</evidence>
<dbReference type="PANTHER" id="PTHR46010:SF1">
    <property type="entry name" value="PROTEIN IWS1 HOMOLOG"/>
    <property type="match status" value="1"/>
</dbReference>
<dbReference type="InterPro" id="IPR035441">
    <property type="entry name" value="TFIIS/LEDGF_dom_sf"/>
</dbReference>
<comment type="caution">
    <text evidence="6">The sequence shown here is derived from an EMBL/GenBank/DDBJ whole genome shotgun (WGS) entry which is preliminary data.</text>
</comment>
<evidence type="ECO:0000256" key="4">
    <source>
        <dbReference type="SAM" id="MobiDB-lite"/>
    </source>
</evidence>
<feature type="region of interest" description="Disordered" evidence="4">
    <location>
        <begin position="1"/>
        <end position="209"/>
    </location>
</feature>
<feature type="compositionally biased region" description="Low complexity" evidence="4">
    <location>
        <begin position="391"/>
        <end position="405"/>
    </location>
</feature>
<feature type="compositionally biased region" description="Polar residues" evidence="4">
    <location>
        <begin position="406"/>
        <end position="415"/>
    </location>
</feature>
<proteinExistence type="inferred from homology"/>
<accession>R4X699</accession>
<comment type="similarity">
    <text evidence="2">Belongs to the IWS1 family.</text>
</comment>
<comment type="subcellular location">
    <subcellularLocation>
        <location evidence="3">Nucleus</location>
    </subcellularLocation>
</comment>
<dbReference type="EMBL" id="CAHR02000002">
    <property type="protein sequence ID" value="CCG80524.1"/>
    <property type="molecule type" value="Genomic_DNA"/>
</dbReference>
<dbReference type="Pfam" id="PF08711">
    <property type="entry name" value="Med26"/>
    <property type="match status" value="1"/>
</dbReference>
<comment type="function">
    <text evidence="1">Transcription factor involved in RNA polymerase II transcription regulation. May function in both SPT15/TBP post-recruitment and recruitment steps of transcription.</text>
</comment>
<dbReference type="VEuPathDB" id="FungiDB:TAPDE_000028"/>
<dbReference type="PANTHER" id="PTHR46010">
    <property type="entry name" value="PROTEIN IWS1 HOMOLOG"/>
    <property type="match status" value="1"/>
</dbReference>